<comment type="caution">
    <text evidence="1">The sequence shown here is derived from an EMBL/GenBank/DDBJ whole genome shotgun (WGS) entry which is preliminary data.</text>
</comment>
<keyword evidence="2" id="KW-1185">Reference proteome</keyword>
<evidence type="ECO:0000313" key="2">
    <source>
        <dbReference type="Proteomes" id="UP000630615"/>
    </source>
</evidence>
<protein>
    <submittedName>
        <fullName evidence="1">Uncharacterized protein</fullName>
    </submittedName>
</protein>
<dbReference type="RefSeq" id="WP_088271049.1">
    <property type="nucleotide sequence ID" value="NZ_BMKI01000003.1"/>
</dbReference>
<dbReference type="Proteomes" id="UP000630615">
    <property type="component" value="Unassembled WGS sequence"/>
</dbReference>
<reference evidence="2" key="1">
    <citation type="journal article" date="2019" name="Int. J. Syst. Evol. Microbiol.">
        <title>The Global Catalogue of Microorganisms (GCM) 10K type strain sequencing project: providing services to taxonomists for standard genome sequencing and annotation.</title>
        <authorList>
            <consortium name="The Broad Institute Genomics Platform"/>
            <consortium name="The Broad Institute Genome Sequencing Center for Infectious Disease"/>
            <person name="Wu L."/>
            <person name="Ma J."/>
        </authorList>
    </citation>
    <scope>NUCLEOTIDE SEQUENCE [LARGE SCALE GENOMIC DNA]</scope>
    <source>
        <strain evidence="2">CGMCC 1.15942</strain>
    </source>
</reference>
<dbReference type="EMBL" id="BMKI01000003">
    <property type="protein sequence ID" value="GGC89798.1"/>
    <property type="molecule type" value="Genomic_DNA"/>
</dbReference>
<sequence>MAEILTDDILDEAGMKELRKARQKNNIRSFVGTAALLEHTSREQGYIHKRIEKLFREFIK</sequence>
<proteinExistence type="predicted"/>
<evidence type="ECO:0000313" key="1">
    <source>
        <dbReference type="EMBL" id="GGC89798.1"/>
    </source>
</evidence>
<organism evidence="1 2">
    <name type="scientific">Enterococcus wangshanyuanii</name>
    <dbReference type="NCBI Taxonomy" id="2005703"/>
    <lineage>
        <taxon>Bacteria</taxon>
        <taxon>Bacillati</taxon>
        <taxon>Bacillota</taxon>
        <taxon>Bacilli</taxon>
        <taxon>Lactobacillales</taxon>
        <taxon>Enterococcaceae</taxon>
        <taxon>Enterococcus</taxon>
    </lineage>
</organism>
<name>A0ABQ1P2N6_9ENTE</name>
<gene>
    <name evidence="1" type="ORF">GCM10011573_19320</name>
</gene>
<accession>A0ABQ1P2N6</accession>